<name>A0ACA9RYX8_9GLOM</name>
<evidence type="ECO:0000313" key="1">
    <source>
        <dbReference type="EMBL" id="CAG8816522.1"/>
    </source>
</evidence>
<reference evidence="1" key="1">
    <citation type="submission" date="2021-06" db="EMBL/GenBank/DDBJ databases">
        <authorList>
            <person name="Kallberg Y."/>
            <person name="Tangrot J."/>
            <person name="Rosling A."/>
        </authorList>
    </citation>
    <scope>NUCLEOTIDE SEQUENCE</scope>
    <source>
        <strain evidence="1">MA461A</strain>
    </source>
</reference>
<organism evidence="1 2">
    <name type="scientific">Racocetra persica</name>
    <dbReference type="NCBI Taxonomy" id="160502"/>
    <lineage>
        <taxon>Eukaryota</taxon>
        <taxon>Fungi</taxon>
        <taxon>Fungi incertae sedis</taxon>
        <taxon>Mucoromycota</taxon>
        <taxon>Glomeromycotina</taxon>
        <taxon>Glomeromycetes</taxon>
        <taxon>Diversisporales</taxon>
        <taxon>Gigasporaceae</taxon>
        <taxon>Racocetra</taxon>
    </lineage>
</organism>
<accession>A0ACA9RYX8</accession>
<sequence>KLEDKEYFIIRNRDNVMTVVLQNVNNKRQMNFIRPDTVVFFGRNTADKESQTSPETPYEDRQGVERNSYNKSHKEPWDESSAEDHICPACENCYDFCDDLRVKRATSVDENGDQICVVPSNLKLKEWSTETQISDLLTNARVPSLLFMVDKQHKDKEGIGPTSFPQRHPKDKTKLIWEELPKTYEEAPHLLNHSSAQFNLQRDQIQYHPI</sequence>
<protein>
    <submittedName>
        <fullName evidence="1">36685_t:CDS:1</fullName>
    </submittedName>
</protein>
<gene>
    <name evidence="1" type="ORF">RPERSI_LOCUS24473</name>
</gene>
<comment type="caution">
    <text evidence="1">The sequence shown here is derived from an EMBL/GenBank/DDBJ whole genome shotgun (WGS) entry which is preliminary data.</text>
</comment>
<dbReference type="Proteomes" id="UP000789920">
    <property type="component" value="Unassembled WGS sequence"/>
</dbReference>
<proteinExistence type="predicted"/>
<keyword evidence="2" id="KW-1185">Reference proteome</keyword>
<evidence type="ECO:0000313" key="2">
    <source>
        <dbReference type="Proteomes" id="UP000789920"/>
    </source>
</evidence>
<feature type="non-terminal residue" evidence="1">
    <location>
        <position position="1"/>
    </location>
</feature>
<dbReference type="EMBL" id="CAJVQC010078668">
    <property type="protein sequence ID" value="CAG8816522.1"/>
    <property type="molecule type" value="Genomic_DNA"/>
</dbReference>